<dbReference type="CDD" id="cd00093">
    <property type="entry name" value="HTH_XRE"/>
    <property type="match status" value="1"/>
</dbReference>
<organism evidence="3 4">
    <name type="scientific">Candidatus Gallimonas intestinigallinarum</name>
    <dbReference type="NCBI Taxonomy" id="2838604"/>
    <lineage>
        <taxon>Bacteria</taxon>
        <taxon>Bacillati</taxon>
        <taxon>Bacillota</taxon>
        <taxon>Clostridia</taxon>
        <taxon>Candidatus Gallimonas</taxon>
    </lineage>
</organism>
<sequence>MDVSIIATRIKEIRLEHRLNQSLFGEKLAVSQDTVSLWENGKSVPTTEYVILIATTFGVSADYLLGLTEY</sequence>
<reference evidence="3" key="1">
    <citation type="journal article" date="2021" name="PeerJ">
        <title>Extensive microbial diversity within the chicken gut microbiome revealed by metagenomics and culture.</title>
        <authorList>
            <person name="Gilroy R."/>
            <person name="Ravi A."/>
            <person name="Getino M."/>
            <person name="Pursley I."/>
            <person name="Horton D.L."/>
            <person name="Alikhan N.F."/>
            <person name="Baker D."/>
            <person name="Gharbi K."/>
            <person name="Hall N."/>
            <person name="Watson M."/>
            <person name="Adriaenssens E.M."/>
            <person name="Foster-Nyarko E."/>
            <person name="Jarju S."/>
            <person name="Secka A."/>
            <person name="Antonio M."/>
            <person name="Oren A."/>
            <person name="Chaudhuri R.R."/>
            <person name="La Ragione R."/>
            <person name="Hildebrand F."/>
            <person name="Pallen M.J."/>
        </authorList>
    </citation>
    <scope>NUCLEOTIDE SEQUENCE</scope>
    <source>
        <strain evidence="3">CHK33-5263</strain>
    </source>
</reference>
<evidence type="ECO:0000259" key="2">
    <source>
        <dbReference type="PROSITE" id="PS50943"/>
    </source>
</evidence>
<dbReference type="GO" id="GO:0003677">
    <property type="term" value="F:DNA binding"/>
    <property type="evidence" value="ECO:0007669"/>
    <property type="project" value="UniProtKB-KW"/>
</dbReference>
<dbReference type="Gene3D" id="1.10.260.40">
    <property type="entry name" value="lambda repressor-like DNA-binding domains"/>
    <property type="match status" value="1"/>
</dbReference>
<gene>
    <name evidence="3" type="ORF">H9812_04700</name>
</gene>
<comment type="caution">
    <text evidence="3">The sequence shown here is derived from an EMBL/GenBank/DDBJ whole genome shotgun (WGS) entry which is preliminary data.</text>
</comment>
<accession>A0A9D2DWQ7</accession>
<dbReference type="EMBL" id="DXBS01000090">
    <property type="protein sequence ID" value="HIZ24756.1"/>
    <property type="molecule type" value="Genomic_DNA"/>
</dbReference>
<evidence type="ECO:0000313" key="4">
    <source>
        <dbReference type="Proteomes" id="UP000824044"/>
    </source>
</evidence>
<proteinExistence type="predicted"/>
<evidence type="ECO:0000256" key="1">
    <source>
        <dbReference type="ARBA" id="ARBA00023125"/>
    </source>
</evidence>
<feature type="domain" description="HTH cro/C1-type" evidence="2">
    <location>
        <begin position="10"/>
        <end position="64"/>
    </location>
</feature>
<evidence type="ECO:0000313" key="3">
    <source>
        <dbReference type="EMBL" id="HIZ24756.1"/>
    </source>
</evidence>
<dbReference type="PANTHER" id="PTHR46558:SF11">
    <property type="entry name" value="HTH-TYPE TRANSCRIPTIONAL REGULATOR XRE"/>
    <property type="match status" value="1"/>
</dbReference>
<dbReference type="SMART" id="SM00530">
    <property type="entry name" value="HTH_XRE"/>
    <property type="match status" value="1"/>
</dbReference>
<name>A0A9D2DWQ7_9FIRM</name>
<dbReference type="Pfam" id="PF01381">
    <property type="entry name" value="HTH_3"/>
    <property type="match status" value="1"/>
</dbReference>
<dbReference type="PANTHER" id="PTHR46558">
    <property type="entry name" value="TRACRIPTIONAL REGULATORY PROTEIN-RELATED-RELATED"/>
    <property type="match status" value="1"/>
</dbReference>
<keyword evidence="1" id="KW-0238">DNA-binding</keyword>
<dbReference type="Proteomes" id="UP000824044">
    <property type="component" value="Unassembled WGS sequence"/>
</dbReference>
<reference evidence="3" key="2">
    <citation type="submission" date="2021-04" db="EMBL/GenBank/DDBJ databases">
        <authorList>
            <person name="Gilroy R."/>
        </authorList>
    </citation>
    <scope>NUCLEOTIDE SEQUENCE</scope>
    <source>
        <strain evidence="3">CHK33-5263</strain>
    </source>
</reference>
<dbReference type="AlphaFoldDB" id="A0A9D2DWQ7"/>
<dbReference type="SUPFAM" id="SSF47413">
    <property type="entry name" value="lambda repressor-like DNA-binding domains"/>
    <property type="match status" value="1"/>
</dbReference>
<dbReference type="InterPro" id="IPR010982">
    <property type="entry name" value="Lambda_DNA-bd_dom_sf"/>
</dbReference>
<dbReference type="InterPro" id="IPR001387">
    <property type="entry name" value="Cro/C1-type_HTH"/>
</dbReference>
<protein>
    <submittedName>
        <fullName evidence="3">Helix-turn-helix domain-containing protein</fullName>
    </submittedName>
</protein>
<dbReference type="PROSITE" id="PS50943">
    <property type="entry name" value="HTH_CROC1"/>
    <property type="match status" value="1"/>
</dbReference>